<dbReference type="SUPFAM" id="SSF50965">
    <property type="entry name" value="Galactose oxidase, central domain"/>
    <property type="match status" value="1"/>
</dbReference>
<dbReference type="EnsemblPlants" id="TraesCS6B02G099500.2">
    <property type="protein sequence ID" value="TraesCS6B02G099500.2"/>
    <property type="gene ID" value="TraesCS6B02G099500"/>
</dbReference>
<dbReference type="Gramene" id="TraesSYM6B03G03396520.2">
    <property type="protein sequence ID" value="TraesSYM6B03G03396520.2"/>
    <property type="gene ID" value="TraesSYM6B03G03396520"/>
</dbReference>
<dbReference type="STRING" id="4565.A0A3B6PFC7"/>
<dbReference type="PANTHER" id="PTHR32133">
    <property type="entry name" value="OS07G0120400 PROTEIN"/>
    <property type="match status" value="1"/>
</dbReference>
<evidence type="ECO:0000313" key="3">
    <source>
        <dbReference type="EnsemblPlants" id="TraesCS6B02G099500.2"/>
    </source>
</evidence>
<gene>
    <name evidence="3" type="primary">LOC123135930</name>
</gene>
<dbReference type="Gramene" id="TraesJAG6B03G03444770.1">
    <property type="protein sequence ID" value="TraesJAG6B03G03444770.1"/>
    <property type="gene ID" value="TraesJAG6B03G03444770"/>
</dbReference>
<dbReference type="Gramene" id="TraesJUL6B03G03480830.1">
    <property type="protein sequence ID" value="TraesJUL6B03G03480830.1"/>
    <property type="gene ID" value="TraesJUL6B03G03480830"/>
</dbReference>
<dbReference type="KEGG" id="taes:123135930"/>
<name>A0A3B6PFC7_WHEAT</name>
<feature type="domain" description="F-box protein AT5G49610-like beta-propeller" evidence="2">
    <location>
        <begin position="110"/>
        <end position="366"/>
    </location>
</feature>
<dbReference type="Gramene" id="TraesSTA6B03G03445330.1">
    <property type="protein sequence ID" value="TraesSTA6B03G03445330.1"/>
    <property type="gene ID" value="TraesSTA6B03G03445330"/>
</dbReference>
<reference evidence="3" key="2">
    <citation type="submission" date="2018-10" db="UniProtKB">
        <authorList>
            <consortium name="EnsemblPlants"/>
        </authorList>
    </citation>
    <scope>IDENTIFICATION</scope>
</reference>
<evidence type="ECO:0000259" key="2">
    <source>
        <dbReference type="Pfam" id="PF23635"/>
    </source>
</evidence>
<dbReference type="PANTHER" id="PTHR32133:SF380">
    <property type="entry name" value="OS10G0137700 PROTEIN"/>
    <property type="match status" value="1"/>
</dbReference>
<evidence type="ECO:0000259" key="1">
    <source>
        <dbReference type="Pfam" id="PF00646"/>
    </source>
</evidence>
<dbReference type="Gramene" id="TraesCS6B03G0234900.2">
    <property type="protein sequence ID" value="TraesCS6B03G0234900.2.CDS"/>
    <property type="gene ID" value="TraesCS6B03G0234900"/>
</dbReference>
<feature type="domain" description="F-box" evidence="1">
    <location>
        <begin position="20"/>
        <end position="58"/>
    </location>
</feature>
<dbReference type="Gramene" id="TraesNOR6B03G03487200.1">
    <property type="protein sequence ID" value="TraesNOR6B03G03487200.1"/>
    <property type="gene ID" value="TraesNOR6B03G03487200"/>
</dbReference>
<dbReference type="Gramene" id="TraesPARA_EIv1.0_2018920.1">
    <property type="protein sequence ID" value="TraesPARA_EIv1.0_2018920.1.CDS"/>
    <property type="gene ID" value="TraesPARA_EIv1.0_2018920"/>
</dbReference>
<dbReference type="SUPFAM" id="SSF81383">
    <property type="entry name" value="F-box domain"/>
    <property type="match status" value="1"/>
</dbReference>
<dbReference type="InterPro" id="IPR036047">
    <property type="entry name" value="F-box-like_dom_sf"/>
</dbReference>
<dbReference type="Gramene" id="TraesLDM6B03G03458320.1">
    <property type="protein sequence ID" value="TraesLDM6B03G03458320.1"/>
    <property type="gene ID" value="TraesLDM6B03G03458320"/>
</dbReference>
<dbReference type="Gramene" id="TraesLAC6B03G03408340.1">
    <property type="protein sequence ID" value="TraesLAC6B03G03408340.1"/>
    <property type="gene ID" value="TraesLAC6B03G03408340"/>
</dbReference>
<dbReference type="InterPro" id="IPR001810">
    <property type="entry name" value="F-box_dom"/>
</dbReference>
<dbReference type="Pfam" id="PF23635">
    <property type="entry name" value="Beta-prop_AT5G49610-like"/>
    <property type="match status" value="1"/>
</dbReference>
<protein>
    <submittedName>
        <fullName evidence="3">Uncharacterized protein</fullName>
    </submittedName>
</protein>
<dbReference type="InterPro" id="IPR056594">
    <property type="entry name" value="AT5G49610-like_b-prop"/>
</dbReference>
<dbReference type="Proteomes" id="UP000019116">
    <property type="component" value="Chromosome 6B"/>
</dbReference>
<proteinExistence type="predicted"/>
<keyword evidence="4" id="KW-1185">Reference proteome</keyword>
<dbReference type="GeneID" id="123135930"/>
<organism evidence="3">
    <name type="scientific">Triticum aestivum</name>
    <name type="common">Wheat</name>
    <dbReference type="NCBI Taxonomy" id="4565"/>
    <lineage>
        <taxon>Eukaryota</taxon>
        <taxon>Viridiplantae</taxon>
        <taxon>Streptophyta</taxon>
        <taxon>Embryophyta</taxon>
        <taxon>Tracheophyta</taxon>
        <taxon>Spermatophyta</taxon>
        <taxon>Magnoliopsida</taxon>
        <taxon>Liliopsida</taxon>
        <taxon>Poales</taxon>
        <taxon>Poaceae</taxon>
        <taxon>BOP clade</taxon>
        <taxon>Pooideae</taxon>
        <taxon>Triticodae</taxon>
        <taxon>Triticeae</taxon>
        <taxon>Triticinae</taxon>
        <taxon>Triticum</taxon>
    </lineage>
</organism>
<evidence type="ECO:0000313" key="4">
    <source>
        <dbReference type="Proteomes" id="UP000019116"/>
    </source>
</evidence>
<dbReference type="InterPro" id="IPR011043">
    <property type="entry name" value="Gal_Oxase/kelch_b-propeller"/>
</dbReference>
<reference evidence="3" key="1">
    <citation type="submission" date="2018-08" db="EMBL/GenBank/DDBJ databases">
        <authorList>
            <person name="Rossello M."/>
        </authorList>
    </citation>
    <scope>NUCLEOTIDE SEQUENCE [LARGE SCALE GENOMIC DNA]</scope>
    <source>
        <strain evidence="3">cv. Chinese Spring</strain>
    </source>
</reference>
<dbReference type="Gramene" id="TraesCS6B02G099500.2">
    <property type="protein sequence ID" value="TraesCS6B02G099500.2"/>
    <property type="gene ID" value="TraesCS6B02G099500"/>
</dbReference>
<dbReference type="Gramene" id="TraesARI6B03G03412280.1">
    <property type="protein sequence ID" value="TraesARI6B03G03412280.1"/>
    <property type="gene ID" value="TraesARI6B03G03412280"/>
</dbReference>
<dbReference type="RefSeq" id="XP_044411122.1">
    <property type="nucleotide sequence ID" value="XM_044555187.1"/>
</dbReference>
<dbReference type="Pfam" id="PF00646">
    <property type="entry name" value="F-box"/>
    <property type="match status" value="1"/>
</dbReference>
<sequence length="395" mass="44331">MTASLRRHPHSPAVLPLDDDDLLSEILLRLPPQPSSLPRASLICKSWRGLVSDPRFLHRFRRHHRRSPPILGSFVEKALSISFVPALDPPNRVPVGRFSLQCDDVGGFSLLNCRHGLVLIFLLKHNQVLVWDPISGDQHRIAVPPSFCVVTGRRTTGAVLRAGGDNHHFQVVLIGTYKEQHPRAIACIYSSETGIWGNLLSTLLPYEARSAYTGMACVLVGNCLYWVLIGESPRILEFDLDRQSLTLIHMPVDLYATNACHFSFMRVEGGVLSFLISSWDFNAQLWNMEKNCDGVVSWVLRTTIELDKLLSLKPDDGGPQLIIGFAEDNIAFFLLTKVGVFMVQLKSLQFKKLSKTNYLSHYHPFESVYTADIGGERDGAELLHNMQDNCLVRHA</sequence>
<dbReference type="Gene3D" id="1.20.1280.50">
    <property type="match status" value="1"/>
</dbReference>
<accession>A0A3B6PFC7</accession>
<dbReference type="AlphaFoldDB" id="A0A3B6PFC7"/>
<dbReference type="Gramene" id="TraesSYM6B03G03396520.1">
    <property type="protein sequence ID" value="TraesSYM6B03G03396520.1"/>
    <property type="gene ID" value="TraesSYM6B03G03396520"/>
</dbReference>